<keyword evidence="2" id="KW-0808">Transferase</keyword>
<accession>A0A939ILY2</accession>
<dbReference type="NCBIfam" id="TIGR00696">
    <property type="entry name" value="wecG_tagA_cpsF"/>
    <property type="match status" value="1"/>
</dbReference>
<reference evidence="3" key="1">
    <citation type="submission" date="2021-03" db="EMBL/GenBank/DDBJ databases">
        <title>novel species isolated from a fishpond in China.</title>
        <authorList>
            <person name="Lu H."/>
            <person name="Cai Z."/>
        </authorList>
    </citation>
    <scope>NUCLEOTIDE SEQUENCE</scope>
    <source>
        <strain evidence="3">JCM 30855</strain>
    </source>
</reference>
<protein>
    <submittedName>
        <fullName evidence="3">WecB/TagA/CpsF family glycosyltransferase</fullName>
    </submittedName>
</protein>
<dbReference type="Pfam" id="PF03808">
    <property type="entry name" value="Glyco_tran_WecG"/>
    <property type="match status" value="1"/>
</dbReference>
<dbReference type="PANTHER" id="PTHR34136">
    <property type="match status" value="1"/>
</dbReference>
<dbReference type="RefSeq" id="WP_206572791.1">
    <property type="nucleotide sequence ID" value="NZ_JAFKCV010000002.1"/>
</dbReference>
<proteinExistence type="predicted"/>
<dbReference type="PANTHER" id="PTHR34136:SF1">
    <property type="entry name" value="UDP-N-ACETYL-D-MANNOSAMINURONIC ACID TRANSFERASE"/>
    <property type="match status" value="1"/>
</dbReference>
<sequence>MKLKDVNFARVGGLKTACLTRPQLVEVIAATVADYRQQVEAGERPLPVLVFDSNGQGISLANSDPGFMQLLAQADIIHADGQSVVKMSRRFAERPIPERSATTDLIHDIPRLHNRPLRHFLLGGKEQVVNECAWRMQQSYENFAIAGTQHGYFLEEDEQRVIDHINRLKPDVLWIGLGKPKEQAFCIRHKWNLQVPVIITCGGCYNYVTGDYRRAPQFMQEWGLEWLHRALSEPRKFLWRYLTTNPHALYCMYKHRVTRQQPHGGTNGY</sequence>
<evidence type="ECO:0000256" key="2">
    <source>
        <dbReference type="ARBA" id="ARBA00022679"/>
    </source>
</evidence>
<evidence type="ECO:0000256" key="1">
    <source>
        <dbReference type="ARBA" id="ARBA00022676"/>
    </source>
</evidence>
<gene>
    <name evidence="3" type="ORF">J0A66_05595</name>
</gene>
<organism evidence="3 4">
    <name type="scientific">Bowmanella dokdonensis</name>
    <dbReference type="NCBI Taxonomy" id="751969"/>
    <lineage>
        <taxon>Bacteria</taxon>
        <taxon>Pseudomonadati</taxon>
        <taxon>Pseudomonadota</taxon>
        <taxon>Gammaproteobacteria</taxon>
        <taxon>Alteromonadales</taxon>
        <taxon>Alteromonadaceae</taxon>
        <taxon>Bowmanella</taxon>
    </lineage>
</organism>
<dbReference type="InterPro" id="IPR004629">
    <property type="entry name" value="WecG_TagA_CpsF"/>
</dbReference>
<dbReference type="AlphaFoldDB" id="A0A939ILY2"/>
<keyword evidence="4" id="KW-1185">Reference proteome</keyword>
<dbReference type="EMBL" id="JAFKCV010000002">
    <property type="protein sequence ID" value="MBN7824698.1"/>
    <property type="molecule type" value="Genomic_DNA"/>
</dbReference>
<dbReference type="CDD" id="cd06533">
    <property type="entry name" value="Glyco_transf_WecG_TagA"/>
    <property type="match status" value="1"/>
</dbReference>
<evidence type="ECO:0000313" key="3">
    <source>
        <dbReference type="EMBL" id="MBN7824698.1"/>
    </source>
</evidence>
<comment type="caution">
    <text evidence="3">The sequence shown here is derived from an EMBL/GenBank/DDBJ whole genome shotgun (WGS) entry which is preliminary data.</text>
</comment>
<dbReference type="GO" id="GO:0016758">
    <property type="term" value="F:hexosyltransferase activity"/>
    <property type="evidence" value="ECO:0007669"/>
    <property type="project" value="TreeGrafter"/>
</dbReference>
<name>A0A939ILY2_9ALTE</name>
<evidence type="ECO:0000313" key="4">
    <source>
        <dbReference type="Proteomes" id="UP000664654"/>
    </source>
</evidence>
<keyword evidence="1" id="KW-0328">Glycosyltransferase</keyword>
<dbReference type="Proteomes" id="UP000664654">
    <property type="component" value="Unassembled WGS sequence"/>
</dbReference>